<dbReference type="FunFam" id="3.40.1190.10:FF:000011">
    <property type="entry name" value="Folylpolyglutamate synthase/dihydrofolate synthase"/>
    <property type="match status" value="1"/>
</dbReference>
<dbReference type="SUPFAM" id="SSF53623">
    <property type="entry name" value="MurD-like peptide ligases, catalytic domain"/>
    <property type="match status" value="1"/>
</dbReference>
<dbReference type="InterPro" id="IPR036565">
    <property type="entry name" value="Mur-like_cat_sf"/>
</dbReference>
<dbReference type="InterPro" id="IPR004101">
    <property type="entry name" value="Mur_ligase_C"/>
</dbReference>
<feature type="domain" description="Mur ligase C-terminal" evidence="12">
    <location>
        <begin position="293"/>
        <end position="412"/>
    </location>
</feature>
<evidence type="ECO:0000256" key="5">
    <source>
        <dbReference type="ARBA" id="ARBA00022723"/>
    </source>
</evidence>
<evidence type="ECO:0000256" key="2">
    <source>
        <dbReference type="ARBA" id="ARBA00008276"/>
    </source>
</evidence>
<protein>
    <recommendedName>
        <fullName evidence="3">tetrahydrofolate synthase</fullName>
        <ecNumber evidence="3">6.3.2.17</ecNumber>
    </recommendedName>
    <alternativeName>
        <fullName evidence="9">Tetrahydrofolylpolyglutamate synthase</fullName>
    </alternativeName>
</protein>
<sequence>MNIEKVISYINTNRGNGQKKSLNRLFQLLSRLDHPQKSLSFIHITGTNGKGSTASFFQSILREAGLNVGLFTSPHLEVINERIRLNNEYIADADLIRIMKKIEPVILELEEELNEKFYAFELLTTVTFLYFQEKQPDVIILEAGIGGRLDSTNVIETPDVAVITSIGIDHVKILGNSKEAIMNEKVQILKKNGHLVVGPVESSLKKIAFDWAEKVDGQLTFVETDQIEVISSTKNHQKFNYHSFLDVELSFLGLHQIENACVVLEACEILKEKGYPLTDEVIYRGLKKATWSGRFEKIAEEPLFYIDGAHNRVSVNRLVETLEELFPNQKFHFVVGMMRDKDYEAMLEKVFPLAQEFLIISPDPYRGFDASRVANDLEAKGYKARAFFEIEDVLTYIKEQIPKEEIVIQYGSLYLVGDIKKALS</sequence>
<dbReference type="AlphaFoldDB" id="A0A9D2JXS5"/>
<comment type="cofactor">
    <cofactor evidence="1">
        <name>Mg(2+)</name>
        <dbReference type="ChEBI" id="CHEBI:18420"/>
    </cofactor>
</comment>
<dbReference type="GO" id="GO:0005737">
    <property type="term" value="C:cytoplasm"/>
    <property type="evidence" value="ECO:0007669"/>
    <property type="project" value="TreeGrafter"/>
</dbReference>
<evidence type="ECO:0000313" key="15">
    <source>
        <dbReference type="Proteomes" id="UP000824106"/>
    </source>
</evidence>
<evidence type="ECO:0000256" key="11">
    <source>
        <dbReference type="PIRNR" id="PIRNR001563"/>
    </source>
</evidence>
<dbReference type="PIRSF" id="PIRSF001563">
    <property type="entry name" value="Folylpolyglu_synth"/>
    <property type="match status" value="1"/>
</dbReference>
<reference evidence="14" key="2">
    <citation type="submission" date="2021-04" db="EMBL/GenBank/DDBJ databases">
        <authorList>
            <person name="Gilroy R."/>
        </authorList>
    </citation>
    <scope>NUCLEOTIDE SEQUENCE</scope>
    <source>
        <strain evidence="14">CHK169-4300</strain>
    </source>
</reference>
<evidence type="ECO:0000256" key="10">
    <source>
        <dbReference type="ARBA" id="ARBA00047493"/>
    </source>
</evidence>
<dbReference type="EMBL" id="DXAZ01000086">
    <property type="protein sequence ID" value="HIZ71226.1"/>
    <property type="molecule type" value="Genomic_DNA"/>
</dbReference>
<reference evidence="14" key="1">
    <citation type="journal article" date="2021" name="PeerJ">
        <title>Extensive microbial diversity within the chicken gut microbiome revealed by metagenomics and culture.</title>
        <authorList>
            <person name="Gilroy R."/>
            <person name="Ravi A."/>
            <person name="Getino M."/>
            <person name="Pursley I."/>
            <person name="Horton D.L."/>
            <person name="Alikhan N.F."/>
            <person name="Baker D."/>
            <person name="Gharbi K."/>
            <person name="Hall N."/>
            <person name="Watson M."/>
            <person name="Adriaenssens E.M."/>
            <person name="Foster-Nyarko E."/>
            <person name="Jarju S."/>
            <person name="Secka A."/>
            <person name="Antonio M."/>
            <person name="Oren A."/>
            <person name="Chaudhuri R.R."/>
            <person name="La Ragione R."/>
            <person name="Hildebrand F."/>
            <person name="Pallen M.J."/>
        </authorList>
    </citation>
    <scope>NUCLEOTIDE SEQUENCE</scope>
    <source>
        <strain evidence="14">CHK169-4300</strain>
    </source>
</reference>
<evidence type="ECO:0000256" key="3">
    <source>
        <dbReference type="ARBA" id="ARBA00013025"/>
    </source>
</evidence>
<proteinExistence type="inferred from homology"/>
<comment type="similarity">
    <text evidence="2 11">Belongs to the folylpolyglutamate synthase family.</text>
</comment>
<dbReference type="PANTHER" id="PTHR11136">
    <property type="entry name" value="FOLYLPOLYGLUTAMATE SYNTHASE-RELATED"/>
    <property type="match status" value="1"/>
</dbReference>
<dbReference type="InterPro" id="IPR013221">
    <property type="entry name" value="Mur_ligase_cen"/>
</dbReference>
<accession>A0A9D2JXS5</accession>
<dbReference type="InterPro" id="IPR036615">
    <property type="entry name" value="Mur_ligase_C_dom_sf"/>
</dbReference>
<feature type="domain" description="Mur ligase central" evidence="13">
    <location>
        <begin position="44"/>
        <end position="266"/>
    </location>
</feature>
<keyword evidence="5" id="KW-0479">Metal-binding</keyword>
<comment type="catalytic activity">
    <reaction evidence="10">
        <text>(6S)-5,6,7,8-tetrahydrofolyl-(gamma-L-Glu)(n) + L-glutamate + ATP = (6S)-5,6,7,8-tetrahydrofolyl-(gamma-L-Glu)(n+1) + ADP + phosphate + H(+)</text>
        <dbReference type="Rhea" id="RHEA:10580"/>
        <dbReference type="Rhea" id="RHEA-COMP:14738"/>
        <dbReference type="Rhea" id="RHEA-COMP:14740"/>
        <dbReference type="ChEBI" id="CHEBI:15378"/>
        <dbReference type="ChEBI" id="CHEBI:29985"/>
        <dbReference type="ChEBI" id="CHEBI:30616"/>
        <dbReference type="ChEBI" id="CHEBI:43474"/>
        <dbReference type="ChEBI" id="CHEBI:141005"/>
        <dbReference type="ChEBI" id="CHEBI:456216"/>
        <dbReference type="EC" id="6.3.2.17"/>
    </reaction>
</comment>
<evidence type="ECO:0000259" key="13">
    <source>
        <dbReference type="Pfam" id="PF08245"/>
    </source>
</evidence>
<evidence type="ECO:0000313" key="14">
    <source>
        <dbReference type="EMBL" id="HIZ71226.1"/>
    </source>
</evidence>
<dbReference type="GO" id="GO:0004326">
    <property type="term" value="F:tetrahydrofolylpolyglutamate synthase activity"/>
    <property type="evidence" value="ECO:0007669"/>
    <property type="project" value="UniProtKB-EC"/>
</dbReference>
<evidence type="ECO:0000256" key="4">
    <source>
        <dbReference type="ARBA" id="ARBA00022598"/>
    </source>
</evidence>
<keyword evidence="8" id="KW-0460">Magnesium</keyword>
<evidence type="ECO:0000256" key="1">
    <source>
        <dbReference type="ARBA" id="ARBA00001946"/>
    </source>
</evidence>
<dbReference type="InterPro" id="IPR018109">
    <property type="entry name" value="Folylpolyglutamate_synth_CS"/>
</dbReference>
<evidence type="ECO:0000259" key="12">
    <source>
        <dbReference type="Pfam" id="PF02875"/>
    </source>
</evidence>
<dbReference type="GO" id="GO:0005524">
    <property type="term" value="F:ATP binding"/>
    <property type="evidence" value="ECO:0007669"/>
    <property type="project" value="UniProtKB-KW"/>
</dbReference>
<dbReference type="NCBIfam" id="TIGR01499">
    <property type="entry name" value="folC"/>
    <property type="match status" value="1"/>
</dbReference>
<evidence type="ECO:0000256" key="6">
    <source>
        <dbReference type="ARBA" id="ARBA00022741"/>
    </source>
</evidence>
<dbReference type="GO" id="GO:0046872">
    <property type="term" value="F:metal ion binding"/>
    <property type="evidence" value="ECO:0007669"/>
    <property type="project" value="UniProtKB-KW"/>
</dbReference>
<dbReference type="PROSITE" id="PS01011">
    <property type="entry name" value="FOLYLPOLYGLU_SYNT_1"/>
    <property type="match status" value="1"/>
</dbReference>
<dbReference type="Gene3D" id="3.90.190.20">
    <property type="entry name" value="Mur ligase, C-terminal domain"/>
    <property type="match status" value="1"/>
</dbReference>
<dbReference type="Pfam" id="PF08245">
    <property type="entry name" value="Mur_ligase_M"/>
    <property type="match status" value="1"/>
</dbReference>
<dbReference type="PROSITE" id="PS01012">
    <property type="entry name" value="FOLYLPOLYGLU_SYNT_2"/>
    <property type="match status" value="1"/>
</dbReference>
<evidence type="ECO:0000256" key="9">
    <source>
        <dbReference type="ARBA" id="ARBA00030592"/>
    </source>
</evidence>
<keyword evidence="6 11" id="KW-0547">Nucleotide-binding</keyword>
<organism evidence="14 15">
    <name type="scientific">Candidatus Atopostipes pullistercoris</name>
    <dbReference type="NCBI Taxonomy" id="2838467"/>
    <lineage>
        <taxon>Bacteria</taxon>
        <taxon>Bacillati</taxon>
        <taxon>Bacillota</taxon>
        <taxon>Bacilli</taxon>
        <taxon>Lactobacillales</taxon>
        <taxon>Carnobacteriaceae</taxon>
        <taxon>Atopostipes</taxon>
    </lineage>
</organism>
<gene>
    <name evidence="14" type="ORF">H9808_05610</name>
</gene>
<evidence type="ECO:0000256" key="8">
    <source>
        <dbReference type="ARBA" id="ARBA00022842"/>
    </source>
</evidence>
<dbReference type="Proteomes" id="UP000824106">
    <property type="component" value="Unassembled WGS sequence"/>
</dbReference>
<dbReference type="SUPFAM" id="SSF53244">
    <property type="entry name" value="MurD-like peptide ligases, peptide-binding domain"/>
    <property type="match status" value="1"/>
</dbReference>
<keyword evidence="7 11" id="KW-0067">ATP-binding</keyword>
<keyword evidence="4 11" id="KW-0436">Ligase</keyword>
<comment type="caution">
    <text evidence="14">The sequence shown here is derived from an EMBL/GenBank/DDBJ whole genome shotgun (WGS) entry which is preliminary data.</text>
</comment>
<dbReference type="EC" id="6.3.2.17" evidence="3"/>
<dbReference type="Gene3D" id="3.40.1190.10">
    <property type="entry name" value="Mur-like, catalytic domain"/>
    <property type="match status" value="1"/>
</dbReference>
<dbReference type="Pfam" id="PF02875">
    <property type="entry name" value="Mur_ligase_C"/>
    <property type="match status" value="1"/>
</dbReference>
<dbReference type="InterPro" id="IPR001645">
    <property type="entry name" value="Folylpolyglutamate_synth"/>
</dbReference>
<dbReference type="GO" id="GO:0008841">
    <property type="term" value="F:dihydrofolate synthase activity"/>
    <property type="evidence" value="ECO:0007669"/>
    <property type="project" value="TreeGrafter"/>
</dbReference>
<evidence type="ECO:0000256" key="7">
    <source>
        <dbReference type="ARBA" id="ARBA00022840"/>
    </source>
</evidence>
<name>A0A9D2JXS5_9LACT</name>
<dbReference type="PANTHER" id="PTHR11136:SF0">
    <property type="entry name" value="DIHYDROFOLATE SYNTHETASE-RELATED"/>
    <property type="match status" value="1"/>
</dbReference>